<gene>
    <name evidence="1" type="ordered locus">MTR_3g028370</name>
</gene>
<name>G7IZE6_MEDTR</name>
<evidence type="ECO:0000313" key="1">
    <source>
        <dbReference type="EMBL" id="AES69390.1"/>
    </source>
</evidence>
<evidence type="ECO:0000313" key="2">
    <source>
        <dbReference type="EnsemblPlants" id="AES69390"/>
    </source>
</evidence>
<dbReference type="AlphaFoldDB" id="G7IZE6"/>
<dbReference type="Proteomes" id="UP000002051">
    <property type="component" value="Chromosome 3"/>
</dbReference>
<protein>
    <submittedName>
        <fullName evidence="1 2">Uncharacterized protein</fullName>
    </submittedName>
</protein>
<reference evidence="2" key="3">
    <citation type="submission" date="2015-04" db="UniProtKB">
        <authorList>
            <consortium name="EnsemblPlants"/>
        </authorList>
    </citation>
    <scope>IDENTIFICATION</scope>
    <source>
        <strain evidence="2">cv. Jemalong A17</strain>
    </source>
</reference>
<evidence type="ECO:0000313" key="3">
    <source>
        <dbReference type="Proteomes" id="UP000002051"/>
    </source>
</evidence>
<proteinExistence type="predicted"/>
<reference evidence="1 3" key="2">
    <citation type="journal article" date="2014" name="BMC Genomics">
        <title>An improved genome release (version Mt4.0) for the model legume Medicago truncatula.</title>
        <authorList>
            <person name="Tang H."/>
            <person name="Krishnakumar V."/>
            <person name="Bidwell S."/>
            <person name="Rosen B."/>
            <person name="Chan A."/>
            <person name="Zhou S."/>
            <person name="Gentzbittel L."/>
            <person name="Childs K.L."/>
            <person name="Yandell M."/>
            <person name="Gundlach H."/>
            <person name="Mayer K.F."/>
            <person name="Schwartz D.C."/>
            <person name="Town C.D."/>
        </authorList>
    </citation>
    <scope>GENOME REANNOTATION</scope>
    <source>
        <strain evidence="2 3">cv. Jemalong A17</strain>
    </source>
</reference>
<dbReference type="EnsemblPlants" id="AES69390">
    <property type="protein sequence ID" value="AES69390"/>
    <property type="gene ID" value="MTR_3g028370"/>
</dbReference>
<sequence>MRGNHGQRPAPKAHPVKPVTQVEGVKNPQVTWPGSNLVKTILAQNSLNLGLHRPNFVSALSLYVLQTELSREWKIPKFTKFVGDISEYIVEHIARYLTKAEDIANNENLKMKYFPNSLTKNAFTPY</sequence>
<dbReference type="HOGENOM" id="CLU_1984882_0_0_1"/>
<keyword evidence="3" id="KW-1185">Reference proteome</keyword>
<dbReference type="PaxDb" id="3880-AES69390"/>
<organism evidence="1 3">
    <name type="scientific">Medicago truncatula</name>
    <name type="common">Barrel medic</name>
    <name type="synonym">Medicago tribuloides</name>
    <dbReference type="NCBI Taxonomy" id="3880"/>
    <lineage>
        <taxon>Eukaryota</taxon>
        <taxon>Viridiplantae</taxon>
        <taxon>Streptophyta</taxon>
        <taxon>Embryophyta</taxon>
        <taxon>Tracheophyta</taxon>
        <taxon>Spermatophyta</taxon>
        <taxon>Magnoliopsida</taxon>
        <taxon>eudicotyledons</taxon>
        <taxon>Gunneridae</taxon>
        <taxon>Pentapetalae</taxon>
        <taxon>rosids</taxon>
        <taxon>fabids</taxon>
        <taxon>Fabales</taxon>
        <taxon>Fabaceae</taxon>
        <taxon>Papilionoideae</taxon>
        <taxon>50 kb inversion clade</taxon>
        <taxon>NPAAA clade</taxon>
        <taxon>Hologalegina</taxon>
        <taxon>IRL clade</taxon>
        <taxon>Trifolieae</taxon>
        <taxon>Medicago</taxon>
    </lineage>
</organism>
<dbReference type="EMBL" id="CM001219">
    <property type="protein sequence ID" value="AES69390.1"/>
    <property type="molecule type" value="Genomic_DNA"/>
</dbReference>
<accession>G7IZE6</accession>
<reference evidence="1 3" key="1">
    <citation type="journal article" date="2011" name="Nature">
        <title>The Medicago genome provides insight into the evolution of rhizobial symbioses.</title>
        <authorList>
            <person name="Young N.D."/>
            <person name="Debelle F."/>
            <person name="Oldroyd G.E."/>
            <person name="Geurts R."/>
            <person name="Cannon S.B."/>
            <person name="Udvardi M.K."/>
            <person name="Benedito V.A."/>
            <person name="Mayer K.F."/>
            <person name="Gouzy J."/>
            <person name="Schoof H."/>
            <person name="Van de Peer Y."/>
            <person name="Proost S."/>
            <person name="Cook D.R."/>
            <person name="Meyers B.C."/>
            <person name="Spannagl M."/>
            <person name="Cheung F."/>
            <person name="De Mita S."/>
            <person name="Krishnakumar V."/>
            <person name="Gundlach H."/>
            <person name="Zhou S."/>
            <person name="Mudge J."/>
            <person name="Bharti A.K."/>
            <person name="Murray J.D."/>
            <person name="Naoumkina M.A."/>
            <person name="Rosen B."/>
            <person name="Silverstein K.A."/>
            <person name="Tang H."/>
            <person name="Rombauts S."/>
            <person name="Zhao P.X."/>
            <person name="Zhou P."/>
            <person name="Barbe V."/>
            <person name="Bardou P."/>
            <person name="Bechner M."/>
            <person name="Bellec A."/>
            <person name="Berger A."/>
            <person name="Berges H."/>
            <person name="Bidwell S."/>
            <person name="Bisseling T."/>
            <person name="Choisne N."/>
            <person name="Couloux A."/>
            <person name="Denny R."/>
            <person name="Deshpande S."/>
            <person name="Dai X."/>
            <person name="Doyle J.J."/>
            <person name="Dudez A.M."/>
            <person name="Farmer A.D."/>
            <person name="Fouteau S."/>
            <person name="Franken C."/>
            <person name="Gibelin C."/>
            <person name="Gish J."/>
            <person name="Goldstein S."/>
            <person name="Gonzalez A.J."/>
            <person name="Green P.J."/>
            <person name="Hallab A."/>
            <person name="Hartog M."/>
            <person name="Hua A."/>
            <person name="Humphray S.J."/>
            <person name="Jeong D.H."/>
            <person name="Jing Y."/>
            <person name="Jocker A."/>
            <person name="Kenton S.M."/>
            <person name="Kim D.J."/>
            <person name="Klee K."/>
            <person name="Lai H."/>
            <person name="Lang C."/>
            <person name="Lin S."/>
            <person name="Macmil S.L."/>
            <person name="Magdelenat G."/>
            <person name="Matthews L."/>
            <person name="McCorrison J."/>
            <person name="Monaghan E.L."/>
            <person name="Mun J.H."/>
            <person name="Najar F.Z."/>
            <person name="Nicholson C."/>
            <person name="Noirot C."/>
            <person name="O'Bleness M."/>
            <person name="Paule C.R."/>
            <person name="Poulain J."/>
            <person name="Prion F."/>
            <person name="Qin B."/>
            <person name="Qu C."/>
            <person name="Retzel E.F."/>
            <person name="Riddle C."/>
            <person name="Sallet E."/>
            <person name="Samain S."/>
            <person name="Samson N."/>
            <person name="Sanders I."/>
            <person name="Saurat O."/>
            <person name="Scarpelli C."/>
            <person name="Schiex T."/>
            <person name="Segurens B."/>
            <person name="Severin A.J."/>
            <person name="Sherrier D.J."/>
            <person name="Shi R."/>
            <person name="Sims S."/>
            <person name="Singer S.R."/>
            <person name="Sinharoy S."/>
            <person name="Sterck L."/>
            <person name="Viollet A."/>
            <person name="Wang B.B."/>
            <person name="Wang K."/>
            <person name="Wang M."/>
            <person name="Wang X."/>
            <person name="Warfsmann J."/>
            <person name="Weissenbach J."/>
            <person name="White D.D."/>
            <person name="White J.D."/>
            <person name="Wiley G.B."/>
            <person name="Wincker P."/>
            <person name="Xing Y."/>
            <person name="Yang L."/>
            <person name="Yao Z."/>
            <person name="Ying F."/>
            <person name="Zhai J."/>
            <person name="Zhou L."/>
            <person name="Zuber A."/>
            <person name="Denarie J."/>
            <person name="Dixon R.A."/>
            <person name="May G.D."/>
            <person name="Schwartz D.C."/>
            <person name="Rogers J."/>
            <person name="Quetier F."/>
            <person name="Town C.D."/>
            <person name="Roe B.A."/>
        </authorList>
    </citation>
    <scope>NUCLEOTIDE SEQUENCE [LARGE SCALE GENOMIC DNA]</scope>
    <source>
        <strain evidence="1">A17</strain>
        <strain evidence="2 3">cv. Jemalong A17</strain>
    </source>
</reference>